<dbReference type="EMBL" id="UYWY01023591">
    <property type="protein sequence ID" value="VDM47761.1"/>
    <property type="molecule type" value="Genomic_DNA"/>
</dbReference>
<keyword evidence="1" id="KW-0472">Membrane</keyword>
<organism evidence="4 5">
    <name type="scientific">Toxocara canis</name>
    <name type="common">Canine roundworm</name>
    <dbReference type="NCBI Taxonomy" id="6265"/>
    <lineage>
        <taxon>Eukaryota</taxon>
        <taxon>Metazoa</taxon>
        <taxon>Ecdysozoa</taxon>
        <taxon>Nematoda</taxon>
        <taxon>Chromadorea</taxon>
        <taxon>Rhabditida</taxon>
        <taxon>Spirurina</taxon>
        <taxon>Ascaridomorpha</taxon>
        <taxon>Ascaridoidea</taxon>
        <taxon>Toxocaridae</taxon>
        <taxon>Toxocara</taxon>
    </lineage>
</organism>
<dbReference type="InterPro" id="IPR001810">
    <property type="entry name" value="F-box_dom"/>
</dbReference>
<dbReference type="SMART" id="SM00256">
    <property type="entry name" value="FBOX"/>
    <property type="match status" value="1"/>
</dbReference>
<feature type="transmembrane region" description="Helical" evidence="1">
    <location>
        <begin position="136"/>
        <end position="158"/>
    </location>
</feature>
<evidence type="ECO:0000259" key="2">
    <source>
        <dbReference type="PROSITE" id="PS50181"/>
    </source>
</evidence>
<accession>A0A183V6S0</accession>
<dbReference type="PROSITE" id="PS50181">
    <property type="entry name" value="FBOX"/>
    <property type="match status" value="1"/>
</dbReference>
<keyword evidence="1" id="KW-1133">Transmembrane helix</keyword>
<proteinExistence type="predicted"/>
<keyword evidence="4" id="KW-1185">Reference proteome</keyword>
<dbReference type="Proteomes" id="UP000050794">
    <property type="component" value="Unassembled WGS sequence"/>
</dbReference>
<evidence type="ECO:0000313" key="3">
    <source>
        <dbReference type="EMBL" id="VDM47761.1"/>
    </source>
</evidence>
<dbReference type="WBParaSite" id="TCNE_0001644101-mRNA-1">
    <property type="protein sequence ID" value="TCNE_0001644101-mRNA-1"/>
    <property type="gene ID" value="TCNE_0001644101"/>
</dbReference>
<evidence type="ECO:0000313" key="4">
    <source>
        <dbReference type="Proteomes" id="UP000050794"/>
    </source>
</evidence>
<dbReference type="InterPro" id="IPR036047">
    <property type="entry name" value="F-box-like_dom_sf"/>
</dbReference>
<dbReference type="Pfam" id="PF12937">
    <property type="entry name" value="F-box-like"/>
    <property type="match status" value="1"/>
</dbReference>
<reference evidence="5" key="1">
    <citation type="submission" date="2016-06" db="UniProtKB">
        <authorList>
            <consortium name="WormBaseParasite"/>
        </authorList>
    </citation>
    <scope>IDENTIFICATION</scope>
</reference>
<sequence length="236" mass="27539">MPSFIELMSGRVEKLQEKSILHSPLNLFKKKKSSAKKRRYLPNHIWAKIFSECSPFDLLVWRRVCKQFNDIINDRLSKILYLEVYRLNSRMLKAAQKLNEGSFIRRRNSQILLRMDERGVIVVAPVRWSPTDIIRLFRAVATFGAFAYTVILTINVSLKELSYLSRASGYGLSPESVFERRGLCLCRICLPSTSRPRFAFDKLASSSTRRINRHVDIFKEWIGAASLKERYCQHYL</sequence>
<protein>
    <submittedName>
        <fullName evidence="5">F-box domain-containing protein</fullName>
    </submittedName>
</protein>
<evidence type="ECO:0000256" key="1">
    <source>
        <dbReference type="SAM" id="Phobius"/>
    </source>
</evidence>
<keyword evidence="1" id="KW-0812">Transmembrane</keyword>
<reference evidence="3 4" key="2">
    <citation type="submission" date="2018-11" db="EMBL/GenBank/DDBJ databases">
        <authorList>
            <consortium name="Pathogen Informatics"/>
        </authorList>
    </citation>
    <scope>NUCLEOTIDE SEQUENCE [LARGE SCALE GENOMIC DNA]</scope>
</reference>
<evidence type="ECO:0000313" key="5">
    <source>
        <dbReference type="WBParaSite" id="TCNE_0001644101-mRNA-1"/>
    </source>
</evidence>
<gene>
    <name evidence="3" type="ORF">TCNE_LOCUS16440</name>
</gene>
<feature type="domain" description="F-box" evidence="2">
    <location>
        <begin position="35"/>
        <end position="84"/>
    </location>
</feature>
<name>A0A183V6S0_TOXCA</name>
<dbReference type="AlphaFoldDB" id="A0A183V6S0"/>
<dbReference type="SUPFAM" id="SSF81383">
    <property type="entry name" value="F-box domain"/>
    <property type="match status" value="1"/>
</dbReference>
<dbReference type="Gene3D" id="1.20.1280.50">
    <property type="match status" value="1"/>
</dbReference>